<proteinExistence type="predicted"/>
<evidence type="ECO:0000313" key="4">
    <source>
        <dbReference type="Proteomes" id="UP000345527"/>
    </source>
</evidence>
<evidence type="ECO:0000313" key="5">
    <source>
        <dbReference type="Proteomes" id="UP000374630"/>
    </source>
</evidence>
<reference evidence="4 5" key="1">
    <citation type="journal article" date="2019" name="Syst. Appl. Microbiol.">
        <title>Characterization of Bifidobacterium species in feaces of the Egyptian fruit bat: Description of B. vespertilionis sp. nov. and B. rousetti sp. nov.</title>
        <authorList>
            <person name="Modesto M."/>
            <person name="Satti M."/>
            <person name="Watanabe K."/>
            <person name="Puglisi E."/>
            <person name="Morelli L."/>
            <person name="Huang C.-H."/>
            <person name="Liou J.-S."/>
            <person name="Miyashita M."/>
            <person name="Tamura T."/>
            <person name="Saito S."/>
            <person name="Mori K."/>
            <person name="Huang L."/>
            <person name="Sciavilla P."/>
            <person name="Sandri C."/>
            <person name="Spiezio C."/>
            <person name="Vitali F."/>
            <person name="Cavalieri D."/>
            <person name="Perpetuini G."/>
            <person name="Tofalo R."/>
            <person name="Bonetti A."/>
            <person name="Arita M."/>
            <person name="Mattarelli P."/>
        </authorList>
    </citation>
    <scope>NUCLEOTIDE SEQUENCE [LARGE SCALE GENOMIC DNA]</scope>
    <source>
        <strain evidence="2 5">RST16</strain>
        <strain evidence="3 4">RST8</strain>
    </source>
</reference>
<comment type="caution">
    <text evidence="3">The sequence shown here is derived from an EMBL/GenBank/DDBJ whole genome shotgun (WGS) entry which is preliminary data.</text>
</comment>
<keyword evidence="5" id="KW-1185">Reference proteome</keyword>
<dbReference type="EMBL" id="RZOA01000011">
    <property type="protein sequence ID" value="KAA8823151.1"/>
    <property type="molecule type" value="Genomic_DNA"/>
</dbReference>
<dbReference type="EMBL" id="RZNZ01000011">
    <property type="protein sequence ID" value="KAA8819243.1"/>
    <property type="molecule type" value="Genomic_DNA"/>
</dbReference>
<dbReference type="Proteomes" id="UP000374630">
    <property type="component" value="Unassembled WGS sequence"/>
</dbReference>
<dbReference type="OrthoDB" id="9941615at2"/>
<dbReference type="Proteomes" id="UP000345527">
    <property type="component" value="Unassembled WGS sequence"/>
</dbReference>
<keyword evidence="1" id="KW-0472">Membrane</keyword>
<feature type="transmembrane region" description="Helical" evidence="1">
    <location>
        <begin position="18"/>
        <end position="38"/>
    </location>
</feature>
<sequence>MSNFVSARMSSKTTVDSIVFFMLGILLTVAGLTISPAIPTFPASVLGMVAVVVGVALAASLYGAALCQELNR</sequence>
<dbReference type="AlphaFoldDB" id="A0A5J5DUA1"/>
<gene>
    <name evidence="3" type="ORF">EM848_06440</name>
    <name evidence="2" type="ORF">EMO90_08310</name>
</gene>
<protein>
    <submittedName>
        <fullName evidence="3">Uncharacterized protein</fullName>
    </submittedName>
</protein>
<keyword evidence="1" id="KW-1133">Transmembrane helix</keyword>
<feature type="transmembrane region" description="Helical" evidence="1">
    <location>
        <begin position="44"/>
        <end position="67"/>
    </location>
</feature>
<accession>A0A5J5DUA1</accession>
<name>A0A5J5DUA1_9BIFI</name>
<evidence type="ECO:0000313" key="2">
    <source>
        <dbReference type="EMBL" id="KAA8819243.1"/>
    </source>
</evidence>
<dbReference type="RefSeq" id="WP_150354118.1">
    <property type="nucleotide sequence ID" value="NZ_JAFEJW010000002.1"/>
</dbReference>
<evidence type="ECO:0000313" key="3">
    <source>
        <dbReference type="EMBL" id="KAA8823151.1"/>
    </source>
</evidence>
<keyword evidence="1" id="KW-0812">Transmembrane</keyword>
<organism evidence="3 4">
    <name type="scientific">Bifidobacterium vespertilionis</name>
    <dbReference type="NCBI Taxonomy" id="2562524"/>
    <lineage>
        <taxon>Bacteria</taxon>
        <taxon>Bacillati</taxon>
        <taxon>Actinomycetota</taxon>
        <taxon>Actinomycetes</taxon>
        <taxon>Bifidobacteriales</taxon>
        <taxon>Bifidobacteriaceae</taxon>
        <taxon>Bifidobacterium</taxon>
    </lineage>
</organism>
<evidence type="ECO:0000256" key="1">
    <source>
        <dbReference type="SAM" id="Phobius"/>
    </source>
</evidence>